<dbReference type="Pfam" id="PF08501">
    <property type="entry name" value="Shikimate_dh_N"/>
    <property type="match status" value="1"/>
</dbReference>
<dbReference type="OrthoDB" id="9792692at2"/>
<keyword evidence="3" id="KW-0057">Aromatic amino acid biosynthesis</keyword>
<dbReference type="PANTHER" id="PTHR21089:SF1">
    <property type="entry name" value="BIFUNCTIONAL 3-DEHYDROQUINATE DEHYDRATASE_SHIKIMATE DEHYDROGENASE, CHLOROPLASTIC"/>
    <property type="match status" value="1"/>
</dbReference>
<dbReference type="Proteomes" id="UP000006545">
    <property type="component" value="Chromosome"/>
</dbReference>
<dbReference type="GO" id="GO:0004764">
    <property type="term" value="F:shikimate 3-dehydrogenase (NADP+) activity"/>
    <property type="evidence" value="ECO:0007669"/>
    <property type="project" value="InterPro"/>
</dbReference>
<proteinExistence type="predicted"/>
<dbReference type="HOGENOM" id="CLU_044063_4_1_10"/>
<gene>
    <name evidence="5" type="ordered locus">Poras_0176</name>
</gene>
<dbReference type="CDD" id="cd01065">
    <property type="entry name" value="NAD_bind_Shikimate_DH"/>
    <property type="match status" value="1"/>
</dbReference>
<dbReference type="STRING" id="879243.Poras_0176"/>
<evidence type="ECO:0000256" key="3">
    <source>
        <dbReference type="ARBA" id="ARBA00023141"/>
    </source>
</evidence>
<protein>
    <submittedName>
        <fullName evidence="5">Shikimate dehydrogenase substrate binding domain protein</fullName>
    </submittedName>
</protein>
<accession>F4KLM3</accession>
<reference evidence="6" key="1">
    <citation type="submission" date="2011-04" db="EMBL/GenBank/DDBJ databases">
        <title>The complete genome of Porphyromonas asaccharolytica DSM 20707.</title>
        <authorList>
            <person name="Lucas S."/>
            <person name="Han J."/>
            <person name="Lapidus A."/>
            <person name="Bruce D."/>
            <person name="Goodwin L."/>
            <person name="Pitluck S."/>
            <person name="Peters L."/>
            <person name="Kyrpides N."/>
            <person name="Mavromatis K."/>
            <person name="Ivanova N."/>
            <person name="Ovchinnikova G."/>
            <person name="Pagani I."/>
            <person name="Lu M."/>
            <person name="Detter J.C."/>
            <person name="Tapia R."/>
            <person name="Han C."/>
            <person name="Land M."/>
            <person name="Hauser L."/>
            <person name="Markowitz V."/>
            <person name="Cheng J.-F."/>
            <person name="Hugenholtz P."/>
            <person name="Woyke T."/>
            <person name="Wu D."/>
            <person name="Gronow S."/>
            <person name="Wellnitz S."/>
            <person name="Brambilla E."/>
            <person name="Klenk H.-P."/>
            <person name="Eisen J.A."/>
        </authorList>
    </citation>
    <scope>NUCLEOTIDE SEQUENCE [LARGE SCALE GENOMIC DNA]</scope>
    <source>
        <strain evidence="6">ATCC 25260 / DSM 20707 / VPI 4198</strain>
    </source>
</reference>
<dbReference type="EMBL" id="CP002689">
    <property type="protein sequence ID" value="AEE12130.1"/>
    <property type="molecule type" value="Genomic_DNA"/>
</dbReference>
<dbReference type="AlphaFoldDB" id="F4KLM3"/>
<dbReference type="GO" id="GO:0005829">
    <property type="term" value="C:cytosol"/>
    <property type="evidence" value="ECO:0007669"/>
    <property type="project" value="TreeGrafter"/>
</dbReference>
<dbReference type="Gene3D" id="3.40.50.720">
    <property type="entry name" value="NAD(P)-binding Rossmann-like Domain"/>
    <property type="match status" value="1"/>
</dbReference>
<dbReference type="GO" id="GO:0009423">
    <property type="term" value="P:chorismate biosynthetic process"/>
    <property type="evidence" value="ECO:0007669"/>
    <property type="project" value="TreeGrafter"/>
</dbReference>
<feature type="domain" description="Shikimate dehydrogenase substrate binding N-terminal" evidence="4">
    <location>
        <begin position="11"/>
        <end position="92"/>
    </location>
</feature>
<dbReference type="PANTHER" id="PTHR21089">
    <property type="entry name" value="SHIKIMATE DEHYDROGENASE"/>
    <property type="match status" value="1"/>
</dbReference>
<evidence type="ECO:0000313" key="6">
    <source>
        <dbReference type="Proteomes" id="UP000006545"/>
    </source>
</evidence>
<evidence type="ECO:0000259" key="4">
    <source>
        <dbReference type="Pfam" id="PF08501"/>
    </source>
</evidence>
<dbReference type="InterPro" id="IPR036291">
    <property type="entry name" value="NAD(P)-bd_dom_sf"/>
</dbReference>
<dbReference type="SUPFAM" id="SSF53223">
    <property type="entry name" value="Aminoacid dehydrogenase-like, N-terminal domain"/>
    <property type="match status" value="1"/>
</dbReference>
<dbReference type="InterPro" id="IPR046346">
    <property type="entry name" value="Aminoacid_DH-like_N_sf"/>
</dbReference>
<dbReference type="GO" id="GO:0050661">
    <property type="term" value="F:NADP binding"/>
    <property type="evidence" value="ECO:0007669"/>
    <property type="project" value="TreeGrafter"/>
</dbReference>
<evidence type="ECO:0000256" key="2">
    <source>
        <dbReference type="ARBA" id="ARBA00023002"/>
    </source>
</evidence>
<dbReference type="eggNOG" id="COG0169">
    <property type="taxonomic scope" value="Bacteria"/>
</dbReference>
<keyword evidence="2" id="KW-0560">Oxidoreductase</keyword>
<dbReference type="InterPro" id="IPR013708">
    <property type="entry name" value="Shikimate_DH-bd_N"/>
</dbReference>
<keyword evidence="6" id="KW-1185">Reference proteome</keyword>
<dbReference type="GO" id="GO:0009073">
    <property type="term" value="P:aromatic amino acid family biosynthetic process"/>
    <property type="evidence" value="ECO:0007669"/>
    <property type="project" value="UniProtKB-KW"/>
</dbReference>
<dbReference type="SUPFAM" id="SSF51735">
    <property type="entry name" value="NAD(P)-binding Rossmann-fold domains"/>
    <property type="match status" value="1"/>
</dbReference>
<comment type="pathway">
    <text evidence="1">Metabolic intermediate biosynthesis; chorismate biosynthesis; chorismate from D-erythrose 4-phosphate and phosphoenolpyruvate: step 4/7.</text>
</comment>
<organism evidence="5 6">
    <name type="scientific">Porphyromonas asaccharolytica (strain ATCC 25260 / DSM 20707 / BCRC 10618 / CCUG 7834 / JCM 6326 / LMG 13178 / VPI 4198 / B440)</name>
    <name type="common">Bacteroides asaccharolyticus</name>
    <dbReference type="NCBI Taxonomy" id="879243"/>
    <lineage>
        <taxon>Bacteria</taxon>
        <taxon>Pseudomonadati</taxon>
        <taxon>Bacteroidota</taxon>
        <taxon>Bacteroidia</taxon>
        <taxon>Bacteroidales</taxon>
        <taxon>Porphyromonadaceae</taxon>
        <taxon>Porphyromonas</taxon>
    </lineage>
</organism>
<dbReference type="GO" id="GO:0019632">
    <property type="term" value="P:shikimate metabolic process"/>
    <property type="evidence" value="ECO:0007669"/>
    <property type="project" value="TreeGrafter"/>
</dbReference>
<dbReference type="KEGG" id="pah:Poras_0176"/>
<dbReference type="Gene3D" id="3.40.50.10860">
    <property type="entry name" value="Leucine Dehydrogenase, chain A, domain 1"/>
    <property type="match status" value="1"/>
</dbReference>
<sequence length="252" mass="28114">MNKSMQRIYALIGKPLGHSLSADYFNDLFVSQGIDAHYILQELDDLSALRPWLESTPAIVGLNVTSPYKVEVCNYLDEIDTEAKYVGAVNTIVVDRTGGRMRLLGYNTDVQGVVESLQPLLTPEQQHALVLGTGGAAHAVAQALKRLGRDCTLVSRDPQAPHILSYDALTPEMIADKWIIINATPVGMEPLIMERPQIPYEAITPQHVCMDLIYNPEETRFLKSCREQGATTINGLKMLLVQARYAWHIWNK</sequence>
<name>F4KLM3_PORAD</name>
<evidence type="ECO:0000256" key="1">
    <source>
        <dbReference type="ARBA" id="ARBA00004871"/>
    </source>
</evidence>
<keyword evidence="3" id="KW-0028">Amino-acid biosynthesis</keyword>
<dbReference type="InterPro" id="IPR022893">
    <property type="entry name" value="Shikimate_DH_fam"/>
</dbReference>
<evidence type="ECO:0000313" key="5">
    <source>
        <dbReference type="EMBL" id="AEE12130.1"/>
    </source>
</evidence>